<dbReference type="PANTHER" id="PTHR46708:SF10">
    <property type="entry name" value="RECEPTOR-TYPE TYROSINE-PROTEIN PHOSPHATASE ETA-LIKE"/>
    <property type="match status" value="1"/>
</dbReference>
<dbReference type="CDD" id="cd00063">
    <property type="entry name" value="FN3"/>
    <property type="match status" value="2"/>
</dbReference>
<proteinExistence type="predicted"/>
<sequence length="319" mass="32857">MARRTLSIAIALSSAAAIAGSSFTPATASALSAPERLRVSHVTATEIAFHWSQNTGGSAGTVRARVFQNGAQVATTPLVRHTASGLVPGATYSFHVVAFDAAGNTSPPSRTITVTTRGPGVVPPGPANLRATEVAAARAGLAFDQPDDAWDIGHYEVFDGTARIASVPASSFFAVPTVTLDVRGLAPESSHEYSVRAVRPSGPSPASNPLTVRTLARTDLRPPSAPTGLTARAATYPCFSPRLTWTQSVDDRDPRAAIDYEVLVGGTHDQWVRGAGAAVVAEVPVGVSTIGVRAVDSSGNASALATTTFTREPSCTDDG</sequence>
<organism evidence="6 7">
    <name type="scientific">Bailinhaonella thermotolerans</name>
    <dbReference type="NCBI Taxonomy" id="1070861"/>
    <lineage>
        <taxon>Bacteria</taxon>
        <taxon>Bacillati</taxon>
        <taxon>Actinomycetota</taxon>
        <taxon>Actinomycetes</taxon>
        <taxon>Streptosporangiales</taxon>
        <taxon>Streptosporangiaceae</taxon>
        <taxon>Bailinhaonella</taxon>
    </lineage>
</organism>
<keyword evidence="7" id="KW-1185">Reference proteome</keyword>
<dbReference type="AlphaFoldDB" id="A0A3A4AVV7"/>
<dbReference type="InterPro" id="IPR050991">
    <property type="entry name" value="ECM_Regulatory_Proteins"/>
</dbReference>
<comment type="caution">
    <text evidence="6">The sequence shown here is derived from an EMBL/GenBank/DDBJ whole genome shotgun (WGS) entry which is preliminary data.</text>
</comment>
<evidence type="ECO:0000256" key="3">
    <source>
        <dbReference type="ARBA" id="ARBA00023326"/>
    </source>
</evidence>
<gene>
    <name evidence="6" type="ORF">D5H75_24035</name>
</gene>
<dbReference type="Pfam" id="PF00041">
    <property type="entry name" value="fn3"/>
    <property type="match status" value="1"/>
</dbReference>
<evidence type="ECO:0000256" key="1">
    <source>
        <dbReference type="ARBA" id="ARBA00022737"/>
    </source>
</evidence>
<accession>A0A3A4AVV7</accession>
<dbReference type="OrthoDB" id="9801198at2"/>
<keyword evidence="3" id="KW-0119">Carbohydrate metabolism</keyword>
<feature type="domain" description="Fibronectin type-III" evidence="5">
    <location>
        <begin position="125"/>
        <end position="217"/>
    </location>
</feature>
<dbReference type="PROSITE" id="PS50853">
    <property type="entry name" value="FN3"/>
    <property type="match status" value="2"/>
</dbReference>
<protein>
    <submittedName>
        <fullName evidence="6">Fibronectin type III domain-containing protein</fullName>
    </submittedName>
</protein>
<dbReference type="Proteomes" id="UP000265768">
    <property type="component" value="Unassembled WGS sequence"/>
</dbReference>
<dbReference type="EMBL" id="QZEY01000010">
    <property type="protein sequence ID" value="RJL30013.1"/>
    <property type="molecule type" value="Genomic_DNA"/>
</dbReference>
<dbReference type="SUPFAM" id="SSF49265">
    <property type="entry name" value="Fibronectin type III"/>
    <property type="match status" value="2"/>
</dbReference>
<dbReference type="InterPro" id="IPR036116">
    <property type="entry name" value="FN3_sf"/>
</dbReference>
<name>A0A3A4AVV7_9ACTN</name>
<dbReference type="SMART" id="SM00060">
    <property type="entry name" value="FN3"/>
    <property type="match status" value="2"/>
</dbReference>
<keyword evidence="2" id="KW-0378">Hydrolase</keyword>
<dbReference type="RefSeq" id="WP_119928791.1">
    <property type="nucleotide sequence ID" value="NZ_QZEY01000010.1"/>
</dbReference>
<keyword evidence="1" id="KW-0677">Repeat</keyword>
<evidence type="ECO:0000256" key="2">
    <source>
        <dbReference type="ARBA" id="ARBA00023295"/>
    </source>
</evidence>
<dbReference type="Gene3D" id="2.60.40.10">
    <property type="entry name" value="Immunoglobulins"/>
    <property type="match status" value="3"/>
</dbReference>
<keyword evidence="3" id="KW-0624">Polysaccharide degradation</keyword>
<keyword evidence="2" id="KW-0326">Glycosidase</keyword>
<feature type="chain" id="PRO_5038612840" evidence="4">
    <location>
        <begin position="20"/>
        <end position="319"/>
    </location>
</feature>
<dbReference type="InterPro" id="IPR013783">
    <property type="entry name" value="Ig-like_fold"/>
</dbReference>
<evidence type="ECO:0000259" key="5">
    <source>
        <dbReference type="PROSITE" id="PS50853"/>
    </source>
</evidence>
<dbReference type="InterPro" id="IPR003961">
    <property type="entry name" value="FN3_dom"/>
</dbReference>
<dbReference type="PANTHER" id="PTHR46708">
    <property type="entry name" value="TENASCIN"/>
    <property type="match status" value="1"/>
</dbReference>
<dbReference type="GO" id="GO:0016798">
    <property type="term" value="F:hydrolase activity, acting on glycosyl bonds"/>
    <property type="evidence" value="ECO:0007669"/>
    <property type="project" value="UniProtKB-KW"/>
</dbReference>
<evidence type="ECO:0000313" key="7">
    <source>
        <dbReference type="Proteomes" id="UP000265768"/>
    </source>
</evidence>
<evidence type="ECO:0000256" key="4">
    <source>
        <dbReference type="SAM" id="SignalP"/>
    </source>
</evidence>
<feature type="domain" description="Fibronectin type-III" evidence="5">
    <location>
        <begin position="33"/>
        <end position="119"/>
    </location>
</feature>
<dbReference type="GO" id="GO:0000272">
    <property type="term" value="P:polysaccharide catabolic process"/>
    <property type="evidence" value="ECO:0007669"/>
    <property type="project" value="UniProtKB-KW"/>
</dbReference>
<keyword evidence="4" id="KW-0732">Signal</keyword>
<feature type="signal peptide" evidence="4">
    <location>
        <begin position="1"/>
        <end position="19"/>
    </location>
</feature>
<reference evidence="6 7" key="1">
    <citation type="submission" date="2018-09" db="EMBL/GenBank/DDBJ databases">
        <title>YIM 75507 draft genome.</title>
        <authorList>
            <person name="Tang S."/>
            <person name="Feng Y."/>
        </authorList>
    </citation>
    <scope>NUCLEOTIDE SEQUENCE [LARGE SCALE GENOMIC DNA]</scope>
    <source>
        <strain evidence="6 7">YIM 75507</strain>
    </source>
</reference>
<evidence type="ECO:0000313" key="6">
    <source>
        <dbReference type="EMBL" id="RJL30013.1"/>
    </source>
</evidence>